<comment type="catalytic activity">
    <reaction evidence="6">
        <text>2'-phospho-[ligated tRNA] + NAD(+) = mature tRNA + ADP-alpha-D-ribose 1'',2''-cyclic phosphate + nicotinamide</text>
        <dbReference type="Rhea" id="RHEA:23324"/>
        <dbReference type="Rhea" id="RHEA-COMP:11106"/>
        <dbReference type="Rhea" id="RHEA-COMP:11107"/>
        <dbReference type="ChEBI" id="CHEBI:17154"/>
        <dbReference type="ChEBI" id="CHEBI:57540"/>
        <dbReference type="ChEBI" id="CHEBI:76596"/>
        <dbReference type="ChEBI" id="CHEBI:82883"/>
        <dbReference type="ChEBI" id="CHEBI:85027"/>
        <dbReference type="EC" id="2.7.1.160"/>
    </reaction>
</comment>
<dbReference type="GO" id="GO:0006388">
    <property type="term" value="P:tRNA splicing, via endonucleolytic cleavage and ligation"/>
    <property type="evidence" value="ECO:0007669"/>
    <property type="project" value="TreeGrafter"/>
</dbReference>
<dbReference type="InterPro" id="IPR042081">
    <property type="entry name" value="RNA_2'-PTrans_C"/>
</dbReference>
<evidence type="ECO:0000256" key="5">
    <source>
        <dbReference type="ARBA" id="ARBA00023027"/>
    </source>
</evidence>
<dbReference type="PANTHER" id="PTHR12684:SF2">
    <property type="entry name" value="TRNA 2'-PHOSPHOTRANSFERASE 1"/>
    <property type="match status" value="1"/>
</dbReference>
<dbReference type="Gene3D" id="3.20.170.30">
    <property type="match status" value="1"/>
</dbReference>
<evidence type="ECO:0000256" key="6">
    <source>
        <dbReference type="ARBA" id="ARBA00047949"/>
    </source>
</evidence>
<name>A0A9W4XAI9_9ASCO</name>
<gene>
    <name evidence="7" type="ORF">CANVERA_P2968</name>
</gene>
<dbReference type="EC" id="2.7.1.160" evidence="3"/>
<keyword evidence="4" id="KW-0808">Transferase</keyword>
<dbReference type="Gene3D" id="1.10.10.970">
    <property type="entry name" value="RNA 2'-phosphotransferase, Tpt1/KptA family, N-terminal domain"/>
    <property type="match status" value="1"/>
</dbReference>
<evidence type="ECO:0000313" key="7">
    <source>
        <dbReference type="EMBL" id="CAI5758456.1"/>
    </source>
</evidence>
<keyword evidence="8" id="KW-1185">Reference proteome</keyword>
<accession>A0A9W4XAI9</accession>
<comment type="function">
    <text evidence="1">Catalyzes the last step of tRNA splicing, the transfer of the splice junction 2'-phosphate from ligated tRNA to NAD to produce ADP-ribose 1''-2'' cyclic phosphate.</text>
</comment>
<organism evidence="7 8">
    <name type="scientific">Candida verbasci</name>
    <dbReference type="NCBI Taxonomy" id="1227364"/>
    <lineage>
        <taxon>Eukaryota</taxon>
        <taxon>Fungi</taxon>
        <taxon>Dikarya</taxon>
        <taxon>Ascomycota</taxon>
        <taxon>Saccharomycotina</taxon>
        <taxon>Pichiomycetes</taxon>
        <taxon>Debaryomycetaceae</taxon>
        <taxon>Candida/Lodderomyces clade</taxon>
        <taxon>Candida</taxon>
    </lineage>
</organism>
<keyword evidence="5" id="KW-0520">NAD</keyword>
<dbReference type="Proteomes" id="UP001152885">
    <property type="component" value="Unassembled WGS sequence"/>
</dbReference>
<evidence type="ECO:0000256" key="4">
    <source>
        <dbReference type="ARBA" id="ARBA00022679"/>
    </source>
</evidence>
<dbReference type="AlphaFoldDB" id="A0A9W4XAI9"/>
<dbReference type="EMBL" id="CANTUO010000003">
    <property type="protein sequence ID" value="CAI5758456.1"/>
    <property type="molecule type" value="Genomic_DNA"/>
</dbReference>
<proteinExistence type="inferred from homology"/>
<evidence type="ECO:0000313" key="8">
    <source>
        <dbReference type="Proteomes" id="UP001152885"/>
    </source>
</evidence>
<protein>
    <recommendedName>
        <fullName evidence="3">2'-phosphotransferase</fullName>
        <ecNumber evidence="3">2.7.1.160</ecNumber>
    </recommendedName>
</protein>
<evidence type="ECO:0000256" key="1">
    <source>
        <dbReference type="ARBA" id="ARBA00003343"/>
    </source>
</evidence>
<sequence>MMSNSTAKRDISISKSLSYLLRHGAEKENLSIDESGYVKISQLLNHQRLKSFKTTFDDISRIVKINDKQRFQIKDDLICATQGHSMKNINNENLQLLTKEELINLHVYHGTTTSKLSIIKSSGGLSRMNRNHIHLTCKEYCTVSGIKKQSNVLIFIDINKCLNQGIKFYKSLNNVILTEGDEQGYIKWDNIEKIIQLNNTHNKDNLQGIELNKDEI</sequence>
<dbReference type="FunFam" id="1.10.10.970:FF:000002">
    <property type="entry name" value="Tpt1p"/>
    <property type="match status" value="1"/>
</dbReference>
<dbReference type="Pfam" id="PF01885">
    <property type="entry name" value="PTS_2-RNA"/>
    <property type="match status" value="1"/>
</dbReference>
<evidence type="ECO:0000256" key="2">
    <source>
        <dbReference type="ARBA" id="ARBA00009836"/>
    </source>
</evidence>
<dbReference type="SUPFAM" id="SSF56399">
    <property type="entry name" value="ADP-ribosylation"/>
    <property type="match status" value="1"/>
</dbReference>
<dbReference type="InterPro" id="IPR042080">
    <property type="entry name" value="RNA_2'-PTrans_N"/>
</dbReference>
<dbReference type="InterPro" id="IPR002745">
    <property type="entry name" value="Ptrans_KptA/Tpt1"/>
</dbReference>
<dbReference type="GO" id="GO:0000215">
    <property type="term" value="F:tRNA 2'-phosphotransferase activity"/>
    <property type="evidence" value="ECO:0007669"/>
    <property type="project" value="UniProtKB-EC"/>
</dbReference>
<comment type="similarity">
    <text evidence="2">Belongs to the KptA/TPT1 family.</text>
</comment>
<comment type="caution">
    <text evidence="7">The sequence shown here is derived from an EMBL/GenBank/DDBJ whole genome shotgun (WGS) entry which is preliminary data.</text>
</comment>
<dbReference type="OrthoDB" id="419694at2759"/>
<reference evidence="7" key="1">
    <citation type="submission" date="2022-12" db="EMBL/GenBank/DDBJ databases">
        <authorList>
            <person name="Brejova B."/>
        </authorList>
    </citation>
    <scope>NUCLEOTIDE SEQUENCE</scope>
</reference>
<dbReference type="PANTHER" id="PTHR12684">
    <property type="entry name" value="PUTATIVE PHOSPHOTRANSFERASE"/>
    <property type="match status" value="1"/>
</dbReference>
<evidence type="ECO:0000256" key="3">
    <source>
        <dbReference type="ARBA" id="ARBA00012007"/>
    </source>
</evidence>